<evidence type="ECO:0000256" key="1">
    <source>
        <dbReference type="SAM" id="MobiDB-lite"/>
    </source>
</evidence>
<reference evidence="2 3" key="1">
    <citation type="journal article" date="2024" name="Science">
        <title>Giant polyketide synthase enzymes in the biosynthesis of giant marine polyether toxins.</title>
        <authorList>
            <person name="Fallon T.R."/>
            <person name="Shende V.V."/>
            <person name="Wierzbicki I.H."/>
            <person name="Pendleton A.L."/>
            <person name="Watervoot N.F."/>
            <person name="Auber R.P."/>
            <person name="Gonzalez D.J."/>
            <person name="Wisecaver J.H."/>
            <person name="Moore B.S."/>
        </authorList>
    </citation>
    <scope>NUCLEOTIDE SEQUENCE [LARGE SCALE GENOMIC DNA]</scope>
    <source>
        <strain evidence="2 3">12B1</strain>
    </source>
</reference>
<protein>
    <submittedName>
        <fullName evidence="2">Uncharacterized protein</fullName>
    </submittedName>
</protein>
<organism evidence="2 3">
    <name type="scientific">Prymnesium parvum</name>
    <name type="common">Toxic golden alga</name>
    <dbReference type="NCBI Taxonomy" id="97485"/>
    <lineage>
        <taxon>Eukaryota</taxon>
        <taxon>Haptista</taxon>
        <taxon>Haptophyta</taxon>
        <taxon>Prymnesiophyceae</taxon>
        <taxon>Prymnesiales</taxon>
        <taxon>Prymnesiaceae</taxon>
        <taxon>Prymnesium</taxon>
    </lineage>
</organism>
<dbReference type="AlphaFoldDB" id="A0AB34K9Z6"/>
<accession>A0AB34K9Z6</accession>
<feature type="compositionally biased region" description="Polar residues" evidence="1">
    <location>
        <begin position="284"/>
        <end position="298"/>
    </location>
</feature>
<feature type="region of interest" description="Disordered" evidence="1">
    <location>
        <begin position="110"/>
        <end position="149"/>
    </location>
</feature>
<feature type="compositionally biased region" description="Low complexity" evidence="1">
    <location>
        <begin position="313"/>
        <end position="340"/>
    </location>
</feature>
<comment type="caution">
    <text evidence="2">The sequence shown here is derived from an EMBL/GenBank/DDBJ whole genome shotgun (WGS) entry which is preliminary data.</text>
</comment>
<keyword evidence="3" id="KW-1185">Reference proteome</keyword>
<sequence>MVLGLSRVAPAQLTSAPATPRPSGYSDADWLLYLNTLRVVALQHSTDEMDTLTPRQLPSIDRASRQYSLPTASDADQLLAASTMRLAQRLTLNLGHEALGNCLSMSALSPTATTPSTSYANDSVSAPASARWPPDDEDSNGSSPLVEPHFTNDMDRLLWASTQRIMKIRQSRYAQGDEESAPTASKMPNRNILRSATAPQVDFATAQGSNRAKRFWQAIGSAAGNIGGLQYLVSPRGAHPQLAVVCTPNHRYDGNVSDVPADELAPTDEVIPTLPDETVELPLASSSQNDVEMHQTNVRLRPSPISRSKQYRVADSPPSVPPASAVSESSRRSPSPRRAW</sequence>
<evidence type="ECO:0000313" key="3">
    <source>
        <dbReference type="Proteomes" id="UP001515480"/>
    </source>
</evidence>
<feature type="region of interest" description="Disordered" evidence="1">
    <location>
        <begin position="283"/>
        <end position="340"/>
    </location>
</feature>
<proteinExistence type="predicted"/>
<dbReference type="EMBL" id="JBGBPQ010000001">
    <property type="protein sequence ID" value="KAL1530142.1"/>
    <property type="molecule type" value="Genomic_DNA"/>
</dbReference>
<gene>
    <name evidence="2" type="ORF">AB1Y20_001058</name>
</gene>
<dbReference type="Proteomes" id="UP001515480">
    <property type="component" value="Unassembled WGS sequence"/>
</dbReference>
<evidence type="ECO:0000313" key="2">
    <source>
        <dbReference type="EMBL" id="KAL1530142.1"/>
    </source>
</evidence>
<name>A0AB34K9Z6_PRYPA</name>
<feature type="region of interest" description="Disordered" evidence="1">
    <location>
        <begin position="171"/>
        <end position="190"/>
    </location>
</feature>